<sequence>MTAVCLERKPVIVQELNKLESDYKNLLAEVEFERSLKSDHEVRHEKEIKQMEQLKKGGDVDVHLKQTAQESVDAWTEEASQFKFSSKITEADKQNDVKSLNRKLDKHLVLVVKQKVGKDSLYLLPQDLRQDGETLRQTAERVLKDACGSDVKAMIYGNAPFGFYKYKYPKHVRNENNSIGAKVFIYFARYQKGHLQSQNDYKWLDRAELEDILPPEYNKSVSQMLIDE</sequence>
<evidence type="ECO:0000256" key="4">
    <source>
        <dbReference type="ARBA" id="ARBA00022980"/>
    </source>
</evidence>
<keyword evidence="5" id="KW-0496">Mitochondrion</keyword>
<dbReference type="Proteomes" id="UP000292052">
    <property type="component" value="Unassembled WGS sequence"/>
</dbReference>
<gene>
    <name evidence="10" type="ORF">BDFB_002785</name>
</gene>
<dbReference type="InterPro" id="IPR021757">
    <property type="entry name" value="Ribosomal_mL46_N"/>
</dbReference>
<evidence type="ECO:0000256" key="2">
    <source>
        <dbReference type="ARBA" id="ARBA00009070"/>
    </source>
</evidence>
<dbReference type="EMBL" id="QDEB01059639">
    <property type="protein sequence ID" value="RZC36700.1"/>
    <property type="molecule type" value="Genomic_DNA"/>
</dbReference>
<dbReference type="PANTHER" id="PTHR13124">
    <property type="entry name" value="39S RIBOSOMAL PROTEIN L46, MITOCHONDRIAL PRECURSOR-RELATED"/>
    <property type="match status" value="1"/>
</dbReference>
<dbReference type="GO" id="GO:0003735">
    <property type="term" value="F:structural constituent of ribosome"/>
    <property type="evidence" value="ECO:0007669"/>
    <property type="project" value="InterPro"/>
</dbReference>
<comment type="similarity">
    <text evidence="2">Belongs to the mitochondrion-specific ribosomal protein mL46 family.</text>
</comment>
<proteinExistence type="inferred from homology"/>
<feature type="non-terminal residue" evidence="10">
    <location>
        <position position="228"/>
    </location>
</feature>
<evidence type="ECO:0000313" key="11">
    <source>
        <dbReference type="Proteomes" id="UP000292052"/>
    </source>
</evidence>
<keyword evidence="6" id="KW-0687">Ribonucleoprotein</keyword>
<dbReference type="GO" id="GO:0005762">
    <property type="term" value="C:mitochondrial large ribosomal subunit"/>
    <property type="evidence" value="ECO:0007669"/>
    <property type="project" value="TreeGrafter"/>
</dbReference>
<evidence type="ECO:0000256" key="7">
    <source>
        <dbReference type="ARBA" id="ARBA00035190"/>
    </source>
</evidence>
<evidence type="ECO:0000256" key="5">
    <source>
        <dbReference type="ARBA" id="ARBA00023128"/>
    </source>
</evidence>
<comment type="subcellular location">
    <subcellularLocation>
        <location evidence="1">Mitochondrion</location>
    </subcellularLocation>
</comment>
<protein>
    <recommendedName>
        <fullName evidence="7">Large ribosomal subunit protein mL46</fullName>
    </recommendedName>
    <alternativeName>
        <fullName evidence="8">39S ribosomal protein L46, mitochondrial</fullName>
    </alternativeName>
</protein>
<dbReference type="AlphaFoldDB" id="A0A482VVC7"/>
<feature type="domain" description="Large ribosomal subunit protein mL46 N-terminal" evidence="9">
    <location>
        <begin position="2"/>
        <end position="93"/>
    </location>
</feature>
<keyword evidence="4 10" id="KW-0689">Ribosomal protein</keyword>
<evidence type="ECO:0000259" key="9">
    <source>
        <dbReference type="Pfam" id="PF11788"/>
    </source>
</evidence>
<evidence type="ECO:0000256" key="6">
    <source>
        <dbReference type="ARBA" id="ARBA00023274"/>
    </source>
</evidence>
<accession>A0A482VVC7</accession>
<dbReference type="InterPro" id="IPR015797">
    <property type="entry name" value="NUDIX_hydrolase-like_dom_sf"/>
</dbReference>
<organism evidence="10 11">
    <name type="scientific">Asbolus verrucosus</name>
    <name type="common">Desert ironclad beetle</name>
    <dbReference type="NCBI Taxonomy" id="1661398"/>
    <lineage>
        <taxon>Eukaryota</taxon>
        <taxon>Metazoa</taxon>
        <taxon>Ecdysozoa</taxon>
        <taxon>Arthropoda</taxon>
        <taxon>Hexapoda</taxon>
        <taxon>Insecta</taxon>
        <taxon>Pterygota</taxon>
        <taxon>Neoptera</taxon>
        <taxon>Endopterygota</taxon>
        <taxon>Coleoptera</taxon>
        <taxon>Polyphaga</taxon>
        <taxon>Cucujiformia</taxon>
        <taxon>Tenebrionidae</taxon>
        <taxon>Pimeliinae</taxon>
        <taxon>Asbolus</taxon>
    </lineage>
</organism>
<dbReference type="Gene3D" id="3.90.79.10">
    <property type="entry name" value="Nucleoside Triphosphate Pyrophosphohydrolase"/>
    <property type="match status" value="1"/>
</dbReference>
<evidence type="ECO:0000313" key="10">
    <source>
        <dbReference type="EMBL" id="RZC36700.1"/>
    </source>
</evidence>
<dbReference type="GO" id="GO:0005743">
    <property type="term" value="C:mitochondrial inner membrane"/>
    <property type="evidence" value="ECO:0007669"/>
    <property type="project" value="UniProtKB-ARBA"/>
</dbReference>
<evidence type="ECO:0000256" key="3">
    <source>
        <dbReference type="ARBA" id="ARBA00022946"/>
    </source>
</evidence>
<dbReference type="InterPro" id="IPR033650">
    <property type="entry name" value="Ribosomal_mL46_NUDIX"/>
</dbReference>
<evidence type="ECO:0000256" key="8">
    <source>
        <dbReference type="ARBA" id="ARBA00035534"/>
    </source>
</evidence>
<keyword evidence="3" id="KW-0809">Transit peptide</keyword>
<dbReference type="PANTHER" id="PTHR13124:SF12">
    <property type="entry name" value="LARGE RIBOSOMAL SUBUNIT PROTEIN ML46"/>
    <property type="match status" value="1"/>
</dbReference>
<dbReference type="CDD" id="cd04661">
    <property type="entry name" value="NUDIX_MRP_L46"/>
    <property type="match status" value="1"/>
</dbReference>
<keyword evidence="11" id="KW-1185">Reference proteome</keyword>
<dbReference type="OrthoDB" id="194611at2759"/>
<dbReference type="SUPFAM" id="SSF55811">
    <property type="entry name" value="Nudix"/>
    <property type="match status" value="1"/>
</dbReference>
<dbReference type="FunFam" id="3.90.79.10:FF:000018">
    <property type="entry name" value="39S ribosomal protein L46, mitochondrial"/>
    <property type="match status" value="1"/>
</dbReference>
<reference evidence="10 11" key="1">
    <citation type="submission" date="2017-03" db="EMBL/GenBank/DDBJ databases">
        <title>Genome of the blue death feigning beetle - Asbolus verrucosus.</title>
        <authorList>
            <person name="Rider S.D."/>
        </authorList>
    </citation>
    <scope>NUCLEOTIDE SEQUENCE [LARGE SCALE GENOMIC DNA]</scope>
    <source>
        <strain evidence="10">Butters</strain>
        <tissue evidence="10">Head and leg muscle</tissue>
    </source>
</reference>
<dbReference type="InterPro" id="IPR040008">
    <property type="entry name" value="Ribosomal_mL46"/>
</dbReference>
<dbReference type="STRING" id="1661398.A0A482VVC7"/>
<name>A0A482VVC7_ASBVE</name>
<evidence type="ECO:0000256" key="1">
    <source>
        <dbReference type="ARBA" id="ARBA00004173"/>
    </source>
</evidence>
<comment type="caution">
    <text evidence="10">The sequence shown here is derived from an EMBL/GenBank/DDBJ whole genome shotgun (WGS) entry which is preliminary data.</text>
</comment>
<dbReference type="Pfam" id="PF11788">
    <property type="entry name" value="MRP-L46"/>
    <property type="match status" value="1"/>
</dbReference>